<evidence type="ECO:0000313" key="3">
    <source>
        <dbReference type="Proteomes" id="UP000239415"/>
    </source>
</evidence>
<comment type="caution">
    <text evidence="2">The sequence shown here is derived from an EMBL/GenBank/DDBJ whole genome shotgun (WGS) entry which is preliminary data.</text>
</comment>
<accession>A0A2T0JYV0</accession>
<dbReference type="Proteomes" id="UP000239415">
    <property type="component" value="Unassembled WGS sequence"/>
</dbReference>
<sequence length="150" mass="16204">MDQAHVYLVVVTGLAVYFVGVSLMTTQVSYPMYASVPKEAFVAYHARYNRRIRAVIIAPGFPTFLAWVVFPFLRPDTAPAWAALLVAAGGVTALATTFGGAIPAHVRLQRDGFTPSAYRRLRTADVIRTAGCLLSATALIICALATFTPR</sequence>
<name>A0A2T0JYV0_9ACTN</name>
<reference evidence="2 3" key="1">
    <citation type="submission" date="2018-03" db="EMBL/GenBank/DDBJ databases">
        <title>Genomic Encyclopedia of Archaeal and Bacterial Type Strains, Phase II (KMG-II): from individual species to whole genera.</title>
        <authorList>
            <person name="Goeker M."/>
        </authorList>
    </citation>
    <scope>NUCLEOTIDE SEQUENCE [LARGE SCALE GENOMIC DNA]</scope>
    <source>
        <strain evidence="2 3">DSM 43146</strain>
    </source>
</reference>
<keyword evidence="3" id="KW-1185">Reference proteome</keyword>
<keyword evidence="1" id="KW-1133">Transmembrane helix</keyword>
<dbReference type="EMBL" id="PVMZ01000023">
    <property type="protein sequence ID" value="PRX14714.1"/>
    <property type="molecule type" value="Genomic_DNA"/>
</dbReference>
<feature type="transmembrane region" description="Helical" evidence="1">
    <location>
        <begin position="6"/>
        <end position="33"/>
    </location>
</feature>
<feature type="transmembrane region" description="Helical" evidence="1">
    <location>
        <begin position="79"/>
        <end position="106"/>
    </location>
</feature>
<gene>
    <name evidence="2" type="ORF">CLV67_123100</name>
</gene>
<protein>
    <recommendedName>
        <fullName evidence="4">DUF1772 domain-containing protein</fullName>
    </recommendedName>
</protein>
<organism evidence="2 3">
    <name type="scientific">Actinoplanes italicus</name>
    <dbReference type="NCBI Taxonomy" id="113567"/>
    <lineage>
        <taxon>Bacteria</taxon>
        <taxon>Bacillati</taxon>
        <taxon>Actinomycetota</taxon>
        <taxon>Actinomycetes</taxon>
        <taxon>Micromonosporales</taxon>
        <taxon>Micromonosporaceae</taxon>
        <taxon>Actinoplanes</taxon>
    </lineage>
</organism>
<dbReference type="RefSeq" id="WP_106328457.1">
    <property type="nucleotide sequence ID" value="NZ_BOMO01000137.1"/>
</dbReference>
<keyword evidence="1" id="KW-0812">Transmembrane</keyword>
<evidence type="ECO:0000313" key="2">
    <source>
        <dbReference type="EMBL" id="PRX14714.1"/>
    </source>
</evidence>
<keyword evidence="1" id="KW-0472">Membrane</keyword>
<feature type="transmembrane region" description="Helical" evidence="1">
    <location>
        <begin position="54"/>
        <end position="73"/>
    </location>
</feature>
<evidence type="ECO:0000256" key="1">
    <source>
        <dbReference type="SAM" id="Phobius"/>
    </source>
</evidence>
<feature type="transmembrane region" description="Helical" evidence="1">
    <location>
        <begin position="126"/>
        <end position="147"/>
    </location>
</feature>
<dbReference type="AlphaFoldDB" id="A0A2T0JYV0"/>
<dbReference type="OrthoDB" id="27509at2"/>
<proteinExistence type="predicted"/>
<evidence type="ECO:0008006" key="4">
    <source>
        <dbReference type="Google" id="ProtNLM"/>
    </source>
</evidence>